<reference evidence="3 4" key="1">
    <citation type="submission" date="2016-11" db="UniProtKB">
        <authorList>
            <consortium name="WormBaseParasite"/>
        </authorList>
    </citation>
    <scope>IDENTIFICATION</scope>
</reference>
<dbReference type="WBParaSite" id="maker-uti_cns_0008563-snap-gene-0.10-mRNA-1">
    <property type="protein sequence ID" value="maker-uti_cns_0008563-snap-gene-0.10-mRNA-1"/>
    <property type="gene ID" value="maker-uti_cns_0008563-snap-gene-0.10"/>
</dbReference>
<evidence type="ECO:0000256" key="1">
    <source>
        <dbReference type="SAM" id="MobiDB-lite"/>
    </source>
</evidence>
<organism evidence="2 4">
    <name type="scientific">Macrostomum lignano</name>
    <dbReference type="NCBI Taxonomy" id="282301"/>
    <lineage>
        <taxon>Eukaryota</taxon>
        <taxon>Metazoa</taxon>
        <taxon>Spiralia</taxon>
        <taxon>Lophotrochozoa</taxon>
        <taxon>Platyhelminthes</taxon>
        <taxon>Rhabditophora</taxon>
        <taxon>Macrostomorpha</taxon>
        <taxon>Macrostomida</taxon>
        <taxon>Macrostomidae</taxon>
        <taxon>Macrostomum</taxon>
    </lineage>
</organism>
<feature type="compositionally biased region" description="Low complexity" evidence="1">
    <location>
        <begin position="1"/>
        <end position="13"/>
    </location>
</feature>
<protein>
    <submittedName>
        <fullName evidence="3 4">Homeobox domain-containing protein</fullName>
    </submittedName>
</protein>
<feature type="region of interest" description="Disordered" evidence="1">
    <location>
        <begin position="1"/>
        <end position="44"/>
    </location>
</feature>
<dbReference type="WBParaSite" id="maker-uti_cns_0016637-snap-gene-0.2-mRNA-1">
    <property type="protein sequence ID" value="maker-uti_cns_0016637-snap-gene-0.2-mRNA-1"/>
    <property type="gene ID" value="maker-uti_cns_0016637-snap-gene-0.2"/>
</dbReference>
<evidence type="ECO:0000313" key="2">
    <source>
        <dbReference type="Proteomes" id="UP000095280"/>
    </source>
</evidence>
<name>A0A1I8IV31_9PLAT</name>
<evidence type="ECO:0000313" key="3">
    <source>
        <dbReference type="WBParaSite" id="maker-uti_cns_0008563-snap-gene-0.10-mRNA-1"/>
    </source>
</evidence>
<feature type="region of interest" description="Disordered" evidence="1">
    <location>
        <begin position="162"/>
        <end position="229"/>
    </location>
</feature>
<feature type="compositionally biased region" description="Basic residues" evidence="1">
    <location>
        <begin position="200"/>
        <end position="214"/>
    </location>
</feature>
<evidence type="ECO:0000313" key="4">
    <source>
        <dbReference type="WBParaSite" id="maker-uti_cns_0016637-snap-gene-0.2-mRNA-1"/>
    </source>
</evidence>
<keyword evidence="2" id="KW-1185">Reference proteome</keyword>
<feature type="compositionally biased region" description="Basic and acidic residues" evidence="1">
    <location>
        <begin position="26"/>
        <end position="40"/>
    </location>
</feature>
<sequence length="229" mass="25980">MPTSAAGRQLSSRAGGGRSGTGSCRSDARHPPMAEVRVREASLQQQQRLCQDRVRLNRDRSTFDRDFEKRERRVLMELARLLDSQLTPSIDDWFAKRRVPQASRQAGSWYYRRGGDCGDRSFTPAGDGEVSDLKVDDREEAADQMLDRQRVLEMKSKDWCGFTSIPSKKHQPHEHHQGPGESSNTAPPELGGAALTPRQQRQKQLQRHHHHNHRVQSVPSRPKTAGARF</sequence>
<accession>A0A1I8IV31</accession>
<dbReference type="AlphaFoldDB" id="A0A1I8IV31"/>
<proteinExistence type="predicted"/>
<dbReference type="Proteomes" id="UP000095280">
    <property type="component" value="Unplaced"/>
</dbReference>